<accession>A0A2S6H4X7</accession>
<reference evidence="2 3" key="1">
    <citation type="submission" date="2018-02" db="EMBL/GenBank/DDBJ databases">
        <title>Subsurface microbial communities from deep shales in Ohio and West Virginia, USA.</title>
        <authorList>
            <person name="Wrighton K."/>
        </authorList>
    </citation>
    <scope>NUCLEOTIDE SEQUENCE [LARGE SCALE GENOMIC DNA]</scope>
    <source>
        <strain evidence="2 3">OWC-DMM</strain>
    </source>
</reference>
<organism evidence="2 3">
    <name type="scientific">Methylobacter tundripaludum</name>
    <dbReference type="NCBI Taxonomy" id="173365"/>
    <lineage>
        <taxon>Bacteria</taxon>
        <taxon>Pseudomonadati</taxon>
        <taxon>Pseudomonadota</taxon>
        <taxon>Gammaproteobacteria</taxon>
        <taxon>Methylococcales</taxon>
        <taxon>Methylococcaceae</taxon>
        <taxon>Methylobacter</taxon>
    </lineage>
</organism>
<proteinExistence type="predicted"/>
<dbReference type="CDD" id="cd18683">
    <property type="entry name" value="PIN_VapC-like"/>
    <property type="match status" value="1"/>
</dbReference>
<dbReference type="PANTHER" id="PTHR39664">
    <property type="match status" value="1"/>
</dbReference>
<dbReference type="AlphaFoldDB" id="A0A2S6H4X7"/>
<dbReference type="PANTHER" id="PTHR39664:SF2">
    <property type="entry name" value="NUCLEIC ACID-BINDING PROTEIN, CONTAINING PIN DOMAIN-RELATED"/>
    <property type="match status" value="1"/>
</dbReference>
<evidence type="ECO:0000259" key="1">
    <source>
        <dbReference type="Pfam" id="PF01850"/>
    </source>
</evidence>
<protein>
    <submittedName>
        <fullName evidence="2">Putative nucleic-acid-binding protein</fullName>
    </submittedName>
</protein>
<dbReference type="Proteomes" id="UP000240010">
    <property type="component" value="Unassembled WGS sequence"/>
</dbReference>
<sequence length="128" mass="14618">MISLDTNVMVRIFVDDPQCPEQNSKARQIVSEYETVYVTQIVQVETVWVLSRAYGFSRADIERVLESMLNNSAFRLENKTIFAAALQLYNRSNIDFADALILQNSVQQNLKLLSFDKKLQKQQGVVGV</sequence>
<feature type="domain" description="PIN" evidence="1">
    <location>
        <begin position="4"/>
        <end position="121"/>
    </location>
</feature>
<dbReference type="Pfam" id="PF01850">
    <property type="entry name" value="PIN"/>
    <property type="match status" value="1"/>
</dbReference>
<gene>
    <name evidence="2" type="ORF">B0F87_11834</name>
</gene>
<evidence type="ECO:0000313" key="2">
    <source>
        <dbReference type="EMBL" id="PPK72514.1"/>
    </source>
</evidence>
<dbReference type="Gene3D" id="3.40.50.1010">
    <property type="entry name" value="5'-nuclease"/>
    <property type="match status" value="1"/>
</dbReference>
<dbReference type="SUPFAM" id="SSF88723">
    <property type="entry name" value="PIN domain-like"/>
    <property type="match status" value="1"/>
</dbReference>
<comment type="caution">
    <text evidence="2">The sequence shown here is derived from an EMBL/GenBank/DDBJ whole genome shotgun (WGS) entry which is preliminary data.</text>
</comment>
<dbReference type="InterPro" id="IPR002716">
    <property type="entry name" value="PIN_dom"/>
</dbReference>
<dbReference type="RefSeq" id="WP_104430442.1">
    <property type="nucleotide sequence ID" value="NZ_PTIZ01000018.1"/>
</dbReference>
<dbReference type="EMBL" id="PTIZ01000018">
    <property type="protein sequence ID" value="PPK72514.1"/>
    <property type="molecule type" value="Genomic_DNA"/>
</dbReference>
<evidence type="ECO:0000313" key="3">
    <source>
        <dbReference type="Proteomes" id="UP000240010"/>
    </source>
</evidence>
<dbReference type="InterPro" id="IPR029060">
    <property type="entry name" value="PIN-like_dom_sf"/>
</dbReference>
<name>A0A2S6H4X7_9GAMM</name>